<name>A0A8U0IDT6_9EURY</name>
<keyword evidence="4" id="KW-1185">Reference proteome</keyword>
<proteinExistence type="predicted"/>
<dbReference type="RefSeq" id="WP_248653715.1">
    <property type="nucleotide sequence ID" value="NZ_CP096658.1"/>
</dbReference>
<feature type="domain" description="DUF7122" evidence="2">
    <location>
        <begin position="9"/>
        <end position="84"/>
    </location>
</feature>
<dbReference type="Pfam" id="PF23437">
    <property type="entry name" value="DUF7122"/>
    <property type="match status" value="1"/>
</dbReference>
<dbReference type="GeneID" id="72190557"/>
<evidence type="ECO:0000256" key="1">
    <source>
        <dbReference type="SAM" id="MobiDB-lite"/>
    </source>
</evidence>
<accession>A0A8U0IDT6</accession>
<dbReference type="InterPro" id="IPR055546">
    <property type="entry name" value="DUF7122"/>
</dbReference>
<dbReference type="AlphaFoldDB" id="A0A8U0IDT6"/>
<feature type="region of interest" description="Disordered" evidence="1">
    <location>
        <begin position="1"/>
        <end position="33"/>
    </location>
</feature>
<gene>
    <name evidence="3" type="ORF">M0R88_11840</name>
</gene>
<organism evidence="3 4">
    <name type="scientific">Halorussus gelatinilyticus</name>
    <dbReference type="NCBI Taxonomy" id="2937524"/>
    <lineage>
        <taxon>Archaea</taxon>
        <taxon>Methanobacteriati</taxon>
        <taxon>Methanobacteriota</taxon>
        <taxon>Stenosarchaea group</taxon>
        <taxon>Halobacteria</taxon>
        <taxon>Halobacteriales</taxon>
        <taxon>Haladaptataceae</taxon>
        <taxon>Halorussus</taxon>
    </lineage>
</organism>
<evidence type="ECO:0000259" key="2">
    <source>
        <dbReference type="Pfam" id="PF23437"/>
    </source>
</evidence>
<evidence type="ECO:0000313" key="3">
    <source>
        <dbReference type="EMBL" id="UPV99216.1"/>
    </source>
</evidence>
<sequence length="176" mass="20212">MSDDGRTGDSPTNDGQRFDRLPATADDREVEGRATREEVLDWWDQRFAIPPESFEEYTFWEKGKGKIWILRGDVASPIRIEALGMKFLRTRQEHWKPTTNAVQRFGREASENVVELTREQARRFVSGEDQELDWDGDWGYLVAAHELAGELEPLGVGLFVHGELKSPVPKGRQRDL</sequence>
<dbReference type="EMBL" id="CP096658">
    <property type="protein sequence ID" value="UPV99216.1"/>
    <property type="molecule type" value="Genomic_DNA"/>
</dbReference>
<dbReference type="Gene3D" id="3.10.450.720">
    <property type="match status" value="1"/>
</dbReference>
<feature type="compositionally biased region" description="Basic and acidic residues" evidence="1">
    <location>
        <begin position="16"/>
        <end position="33"/>
    </location>
</feature>
<evidence type="ECO:0000313" key="4">
    <source>
        <dbReference type="Proteomes" id="UP000830434"/>
    </source>
</evidence>
<dbReference type="Proteomes" id="UP000830434">
    <property type="component" value="Chromosome"/>
</dbReference>
<reference evidence="3" key="1">
    <citation type="submission" date="2022-04" db="EMBL/GenBank/DDBJ databases">
        <title>Diverse halophilic archaea isolated from saline environments.</title>
        <authorList>
            <person name="Cui H.-L."/>
        </authorList>
    </citation>
    <scope>NUCLEOTIDE SEQUENCE</scope>
    <source>
        <strain evidence="3">XZYJT40</strain>
    </source>
</reference>
<dbReference type="KEGG" id="haxz:M0R88_11840"/>
<protein>
    <recommendedName>
        <fullName evidence="2">DUF7122 domain-containing protein</fullName>
    </recommendedName>
</protein>